<dbReference type="Gene3D" id="3.50.50.60">
    <property type="entry name" value="FAD/NAD(P)-binding domain"/>
    <property type="match status" value="2"/>
</dbReference>
<reference evidence="1" key="1">
    <citation type="submission" date="2018-06" db="EMBL/GenBank/DDBJ databases">
        <authorList>
            <person name="Zhirakovskaya E."/>
        </authorList>
    </citation>
    <scope>NUCLEOTIDE SEQUENCE</scope>
</reference>
<dbReference type="SUPFAM" id="SSF51905">
    <property type="entry name" value="FAD/NAD(P)-binding domain"/>
    <property type="match status" value="1"/>
</dbReference>
<dbReference type="NCBIfam" id="NF010584">
    <property type="entry name" value="PRK13977.1"/>
    <property type="match status" value="1"/>
</dbReference>
<proteinExistence type="predicted"/>
<name>A0A3B0WZI2_9ZZZZ</name>
<evidence type="ECO:0000313" key="1">
    <source>
        <dbReference type="EMBL" id="VAW57830.1"/>
    </source>
</evidence>
<dbReference type="EMBL" id="UOFF01000466">
    <property type="protein sequence ID" value="VAW57830.1"/>
    <property type="molecule type" value="Genomic_DNA"/>
</dbReference>
<keyword evidence="1" id="KW-0456">Lyase</keyword>
<dbReference type="PANTHER" id="PTHR37417">
    <property type="entry name" value="67 KDA MYOSIN-CROSS-REACTIVE ANTIGEN FAMILY PROTEIN (AFU_ORTHOLOGUE AFUA_5G09970)"/>
    <property type="match status" value="1"/>
</dbReference>
<sequence length="530" mass="60433">MKIEKNKNAKTSKVYLIGSGIASLASAVYLEKDAGISGENIYILEKDHILGGALDGAGDVEKGFVVRGGRMHERHYECYWELLSHIPSLEDKNISVRDESYEFNERFVSNAQARLLKGGKKINVSSYGLTLKHQADLLKLTYVSEKSLGNKRIEDWFDPAFFKTNFWYIWTSMFAFQKWSSLAEMRRYMKRFIHLVDGLYKLGGVMRTKYNQYDSVVRPIRRYLEERGVKFEMGKEIIDIDFNLSADKKTATVLHLKDKDEIVLGKNDYVFITNGSITESTDNGTWNAPAKLKGMAESGSWQLWKKIAAKDKAFGNPDPFCDNIDLQKWYSFTATMKSTVFLDYMENFSGNVDGTGGLVTMTDSNWLISIVIARQPHFPNQPDDTKIFWGYGLYPNRKGNYIEKTMAECTGAELLEELYYHLDIQDLMRPVTQAGKVNCIPVAMPFIDSLFMPREIGDRPNVVPAGATNFAFLGQFAEAPKDCVFTVEYSVRTAQMAVYNLFETEEKVHPMYDSVHNPKYLINALKAIIR</sequence>
<accession>A0A3B0WZI2</accession>
<dbReference type="PANTHER" id="PTHR37417:SF3">
    <property type="entry name" value="MYOSIN-CROSSREACTIVE PROTEIN"/>
    <property type="match status" value="1"/>
</dbReference>
<protein>
    <submittedName>
        <fullName evidence="1">Oleate hydratase</fullName>
        <ecNumber evidence="1">4.2.1.53</ecNumber>
    </submittedName>
</protein>
<dbReference type="GO" id="GO:0050151">
    <property type="term" value="F:oleate hydratase activity"/>
    <property type="evidence" value="ECO:0007669"/>
    <property type="project" value="UniProtKB-EC"/>
</dbReference>
<dbReference type="InterPro" id="IPR036188">
    <property type="entry name" value="FAD/NAD-bd_sf"/>
</dbReference>
<dbReference type="InterPro" id="IPR010354">
    <property type="entry name" value="Oleate_hydratase"/>
</dbReference>
<dbReference type="GO" id="GO:0006631">
    <property type="term" value="P:fatty acid metabolic process"/>
    <property type="evidence" value="ECO:0007669"/>
    <property type="project" value="InterPro"/>
</dbReference>
<dbReference type="Gene3D" id="3.30.9.80">
    <property type="match status" value="1"/>
</dbReference>
<gene>
    <name evidence="1" type="ORF">MNBD_GAMMA07-877</name>
</gene>
<dbReference type="EC" id="4.2.1.53" evidence="1"/>
<dbReference type="GO" id="GO:0071949">
    <property type="term" value="F:FAD binding"/>
    <property type="evidence" value="ECO:0007669"/>
    <property type="project" value="InterPro"/>
</dbReference>
<dbReference type="AlphaFoldDB" id="A0A3B0WZI2"/>
<dbReference type="Pfam" id="PF06100">
    <property type="entry name" value="MCRA"/>
    <property type="match status" value="1"/>
</dbReference>
<organism evidence="1">
    <name type="scientific">hydrothermal vent metagenome</name>
    <dbReference type="NCBI Taxonomy" id="652676"/>
    <lineage>
        <taxon>unclassified sequences</taxon>
        <taxon>metagenomes</taxon>
        <taxon>ecological metagenomes</taxon>
    </lineage>
</organism>